<feature type="transmembrane region" description="Helical" evidence="7">
    <location>
        <begin position="390"/>
        <end position="415"/>
    </location>
</feature>
<dbReference type="AlphaFoldDB" id="A0A7S4AC14"/>
<comment type="subcellular location">
    <subcellularLocation>
        <location evidence="1">Membrane</location>
        <topology evidence="1">Multi-pass membrane protein</topology>
    </subcellularLocation>
</comment>
<gene>
    <name evidence="8" type="ORF">PAUS00366_LOCUS3382</name>
</gene>
<dbReference type="EMBL" id="HBIX01004293">
    <property type="protein sequence ID" value="CAE0710655.1"/>
    <property type="molecule type" value="Transcribed_RNA"/>
</dbReference>
<feature type="transmembrane region" description="Helical" evidence="7">
    <location>
        <begin position="62"/>
        <end position="86"/>
    </location>
</feature>
<dbReference type="PROSITE" id="PS50267">
    <property type="entry name" value="NA_NEUROTRAN_SYMP_3"/>
    <property type="match status" value="1"/>
</dbReference>
<keyword evidence="2" id="KW-0813">Transport</keyword>
<proteinExistence type="predicted"/>
<evidence type="ECO:0000256" key="4">
    <source>
        <dbReference type="ARBA" id="ARBA00022989"/>
    </source>
</evidence>
<dbReference type="GO" id="GO:0005886">
    <property type="term" value="C:plasma membrane"/>
    <property type="evidence" value="ECO:0007669"/>
    <property type="project" value="TreeGrafter"/>
</dbReference>
<dbReference type="InterPro" id="IPR037272">
    <property type="entry name" value="SNS_sf"/>
</dbReference>
<keyword evidence="5 7" id="KW-0472">Membrane</keyword>
<dbReference type="NCBIfam" id="NF037979">
    <property type="entry name" value="Na_transp"/>
    <property type="match status" value="1"/>
</dbReference>
<feature type="compositionally biased region" description="Basic and acidic residues" evidence="6">
    <location>
        <begin position="644"/>
        <end position="653"/>
    </location>
</feature>
<feature type="region of interest" description="Disordered" evidence="6">
    <location>
        <begin position="1"/>
        <end position="21"/>
    </location>
</feature>
<evidence type="ECO:0008006" key="9">
    <source>
        <dbReference type="Google" id="ProtNLM"/>
    </source>
</evidence>
<dbReference type="SUPFAM" id="SSF161070">
    <property type="entry name" value="SNF-like"/>
    <property type="match status" value="1"/>
</dbReference>
<feature type="transmembrane region" description="Helical" evidence="7">
    <location>
        <begin position="207"/>
        <end position="227"/>
    </location>
</feature>
<feature type="region of interest" description="Disordered" evidence="6">
    <location>
        <begin position="634"/>
        <end position="670"/>
    </location>
</feature>
<dbReference type="PANTHER" id="PTHR11616">
    <property type="entry name" value="SODIUM/CHLORIDE DEPENDENT TRANSPORTER"/>
    <property type="match status" value="1"/>
</dbReference>
<evidence type="ECO:0000256" key="2">
    <source>
        <dbReference type="ARBA" id="ARBA00022448"/>
    </source>
</evidence>
<evidence type="ECO:0000256" key="3">
    <source>
        <dbReference type="ARBA" id="ARBA00022692"/>
    </source>
</evidence>
<evidence type="ECO:0000256" key="7">
    <source>
        <dbReference type="SAM" id="Phobius"/>
    </source>
</evidence>
<dbReference type="GO" id="GO:0035725">
    <property type="term" value="P:sodium ion transmembrane transport"/>
    <property type="evidence" value="ECO:0007669"/>
    <property type="project" value="TreeGrafter"/>
</dbReference>
<evidence type="ECO:0000256" key="6">
    <source>
        <dbReference type="SAM" id="MobiDB-lite"/>
    </source>
</evidence>
<dbReference type="Pfam" id="PF00209">
    <property type="entry name" value="SNF"/>
    <property type="match status" value="2"/>
</dbReference>
<organism evidence="8">
    <name type="scientific">Pseudo-nitzschia australis</name>
    <dbReference type="NCBI Taxonomy" id="44445"/>
    <lineage>
        <taxon>Eukaryota</taxon>
        <taxon>Sar</taxon>
        <taxon>Stramenopiles</taxon>
        <taxon>Ochrophyta</taxon>
        <taxon>Bacillariophyta</taxon>
        <taxon>Bacillariophyceae</taxon>
        <taxon>Bacillariophycidae</taxon>
        <taxon>Bacillariales</taxon>
        <taxon>Bacillariaceae</taxon>
        <taxon>Pseudo-nitzschia</taxon>
    </lineage>
</organism>
<feature type="transmembrane region" description="Helical" evidence="7">
    <location>
        <begin position="107"/>
        <end position="131"/>
    </location>
</feature>
<feature type="transmembrane region" description="Helical" evidence="7">
    <location>
        <begin position="28"/>
        <end position="50"/>
    </location>
</feature>
<evidence type="ECO:0000256" key="5">
    <source>
        <dbReference type="ARBA" id="ARBA00023136"/>
    </source>
</evidence>
<accession>A0A7S4AC14</accession>
<reference evidence="8" key="1">
    <citation type="submission" date="2021-01" db="EMBL/GenBank/DDBJ databases">
        <authorList>
            <person name="Corre E."/>
            <person name="Pelletier E."/>
            <person name="Niang G."/>
            <person name="Scheremetjew M."/>
            <person name="Finn R."/>
            <person name="Kale V."/>
            <person name="Holt S."/>
            <person name="Cochrane G."/>
            <person name="Meng A."/>
            <person name="Brown T."/>
            <person name="Cohen L."/>
        </authorList>
    </citation>
    <scope>NUCLEOTIDE SEQUENCE</scope>
    <source>
        <strain evidence="8">10249 10 AB</strain>
    </source>
</reference>
<feature type="transmembrane region" description="Helical" evidence="7">
    <location>
        <begin position="286"/>
        <end position="316"/>
    </location>
</feature>
<feature type="transmembrane region" description="Helical" evidence="7">
    <location>
        <begin position="178"/>
        <end position="200"/>
    </location>
</feature>
<feature type="transmembrane region" description="Helical" evidence="7">
    <location>
        <begin position="355"/>
        <end position="378"/>
    </location>
</feature>
<feature type="transmembrane region" description="Helical" evidence="7">
    <location>
        <begin position="582"/>
        <end position="603"/>
    </location>
</feature>
<dbReference type="PRINTS" id="PR00176">
    <property type="entry name" value="NANEUSMPORT"/>
</dbReference>
<feature type="transmembrane region" description="Helical" evidence="7">
    <location>
        <begin position="421"/>
        <end position="444"/>
    </location>
</feature>
<evidence type="ECO:0000256" key="1">
    <source>
        <dbReference type="ARBA" id="ARBA00004141"/>
    </source>
</evidence>
<name>A0A7S4AC14_9STRA</name>
<feature type="compositionally biased region" description="Low complexity" evidence="6">
    <location>
        <begin position="8"/>
        <end position="18"/>
    </location>
</feature>
<protein>
    <recommendedName>
        <fullName evidence="9">Transporter</fullName>
    </recommendedName>
</protein>
<keyword evidence="3 7" id="KW-0812">Transmembrane</keyword>
<feature type="transmembrane region" description="Helical" evidence="7">
    <location>
        <begin position="456"/>
        <end position="475"/>
    </location>
</feature>
<dbReference type="PANTHER" id="PTHR11616:SF240">
    <property type="entry name" value="BLOATED TUBULES, ISOFORM B-RELATED"/>
    <property type="match status" value="1"/>
</dbReference>
<feature type="transmembrane region" description="Helical" evidence="7">
    <location>
        <begin position="254"/>
        <end position="274"/>
    </location>
</feature>
<feature type="transmembrane region" description="Helical" evidence="7">
    <location>
        <begin position="481"/>
        <end position="502"/>
    </location>
</feature>
<dbReference type="InterPro" id="IPR000175">
    <property type="entry name" value="Na/ntran_symport"/>
</dbReference>
<evidence type="ECO:0000313" key="8">
    <source>
        <dbReference type="EMBL" id="CAE0710655.1"/>
    </source>
</evidence>
<sequence>MAAKKESALTTSASTEASGVKNPPTREFWSSATAFYFATAGAAIGFGNVWRFPGLSVKYGGGAFFIPYLLAIFFIGIPLTVLELGFGQFFQTGDIGVFGGFHPRLRGVGVCSLACSFMVSSYYIVLIGWVVNAFVSSWDEDAPWGKPGLTGEEAANYFYNDIVGINTVTDSDLMPTRIVGANVGYTALVWILVYLSLFYNLKTTGRITYVTMGLPFVLLFVFLGRAATLPGASDGVYAYIGKWDTSVLKTDTEVWSVACSQVFFSIGLTFGLLTSFGSHCRRDEPVLFNACVIVTLNSMYSVISGFAIFCALGHLAQMASVSILDLPFQSYDLVFGTWPVVLGTLPGGIHWVRLLFFNLFMLGIDSAFAFTEALITVLQDTVIFKDTPRHVLLVGCIVPNFSLSLLYCTDSGLYFMDVIDFYINFVMLLVGFLEAFGAAWACGMPELYKNIGVKPTISYMMANFFPLLIACGFWFDNHDLWIGFIVWVGGWVLGCLVTHVFLMERMVQQPEEWTVGSIWFECAYGNISRLRDQIQPVIGYIPFIWVVLMKNFIPQVLVLLFVNLCASPGGAGTYGGYAIRPYQLLGLLSFIFAIFLFLVGLLVPEIYEPLALPQTKVVLSGVTSLMDAEIENGESKGNQSLVDAKIEDGESKGNHSVVDAEIEDGESKGK</sequence>
<keyword evidence="4 7" id="KW-1133">Transmembrane helix</keyword>